<evidence type="ECO:0000313" key="3">
    <source>
        <dbReference type="Proteomes" id="UP000039541"/>
    </source>
</evidence>
<feature type="transmembrane region" description="Helical" evidence="1">
    <location>
        <begin position="65"/>
        <end position="85"/>
    </location>
</feature>
<keyword evidence="1" id="KW-0812">Transmembrane</keyword>
<sequence length="166" mass="17266">MAPPGLASYSDCISARVGTYPAPQASFAISKSTIPHASLFSVLSPWVTPLAISADNSGRLNTSPLAAVVVSGIWPHILALSLSGLVTTVKIVSMLAVALALLYSAAVIATFVPWASGRVTLMILLPFSPVIPPIWVALSLSESPSITTAETMPSPLPAICFSPWRV</sequence>
<dbReference type="EMBL" id="CQPC01000099">
    <property type="protein sequence ID" value="CNV19372.1"/>
    <property type="molecule type" value="Genomic_DNA"/>
</dbReference>
<gene>
    <name evidence="2" type="ORF">ERS008202_04569</name>
</gene>
<proteinExistence type="predicted"/>
<dbReference type="Proteomes" id="UP000039541">
    <property type="component" value="Unassembled WGS sequence"/>
</dbReference>
<feature type="transmembrane region" description="Helical" evidence="1">
    <location>
        <begin position="119"/>
        <end position="138"/>
    </location>
</feature>
<feature type="transmembrane region" description="Helical" evidence="1">
    <location>
        <begin position="91"/>
        <end position="112"/>
    </location>
</feature>
<name>A0A655EGE4_SALET</name>
<keyword evidence="1" id="KW-0472">Membrane</keyword>
<dbReference type="AlphaFoldDB" id="A0A655EGE4"/>
<organism evidence="2 3">
    <name type="scientific">Salmonella enterica subsp. enterica serovar Bovismorbificans</name>
    <dbReference type="NCBI Taxonomy" id="58097"/>
    <lineage>
        <taxon>Bacteria</taxon>
        <taxon>Pseudomonadati</taxon>
        <taxon>Pseudomonadota</taxon>
        <taxon>Gammaproteobacteria</taxon>
        <taxon>Enterobacterales</taxon>
        <taxon>Enterobacteriaceae</taxon>
        <taxon>Salmonella</taxon>
    </lineage>
</organism>
<keyword evidence="1" id="KW-1133">Transmembrane helix</keyword>
<protein>
    <submittedName>
        <fullName evidence="2">Uncharacterized protein</fullName>
    </submittedName>
</protein>
<reference evidence="2 3" key="1">
    <citation type="submission" date="2015-03" db="EMBL/GenBank/DDBJ databases">
        <authorList>
            <consortium name="Pathogen Informatics"/>
        </authorList>
    </citation>
    <scope>NUCLEOTIDE SEQUENCE [LARGE SCALE GENOMIC DNA]</scope>
    <source>
        <strain evidence="2 3">3476</strain>
    </source>
</reference>
<accession>A0A655EGE4</accession>
<evidence type="ECO:0000256" key="1">
    <source>
        <dbReference type="SAM" id="Phobius"/>
    </source>
</evidence>
<evidence type="ECO:0000313" key="2">
    <source>
        <dbReference type="EMBL" id="CNV19372.1"/>
    </source>
</evidence>